<dbReference type="Pfam" id="PF00903">
    <property type="entry name" value="Glyoxalase"/>
    <property type="match status" value="2"/>
</dbReference>
<dbReference type="GO" id="GO:0006572">
    <property type="term" value="P:L-tyrosine catabolic process"/>
    <property type="evidence" value="ECO:0007669"/>
    <property type="project" value="TreeGrafter"/>
</dbReference>
<feature type="binding site" evidence="5">
    <location>
        <position position="187"/>
    </location>
    <ligand>
        <name>Fe cation</name>
        <dbReference type="ChEBI" id="CHEBI:24875"/>
    </ligand>
</feature>
<dbReference type="PANTHER" id="PTHR11959:SF1">
    <property type="entry name" value="4-HYDROXYPHENYLPYRUVATE DIOXYGENASE"/>
    <property type="match status" value="1"/>
</dbReference>
<evidence type="ECO:0000256" key="3">
    <source>
        <dbReference type="ARBA" id="ARBA00022737"/>
    </source>
</evidence>
<feature type="domain" description="VOC" evidence="6">
    <location>
        <begin position="27"/>
        <end position="157"/>
    </location>
</feature>
<keyword evidence="3" id="KW-0677">Repeat</keyword>
<dbReference type="PIRSF" id="PIRSF009283">
    <property type="entry name" value="HPP_dOase"/>
    <property type="match status" value="1"/>
</dbReference>
<comment type="similarity">
    <text evidence="1">Belongs to the 4HPPD family.</text>
</comment>
<dbReference type="AlphaFoldDB" id="A0A542XRP5"/>
<dbReference type="GO" id="GO:0046872">
    <property type="term" value="F:metal ion binding"/>
    <property type="evidence" value="ECO:0007669"/>
    <property type="project" value="UniProtKB-KW"/>
</dbReference>
<evidence type="ECO:0000313" key="7">
    <source>
        <dbReference type="EMBL" id="TQL38492.1"/>
    </source>
</evidence>
<comment type="caution">
    <text evidence="7">The sequence shown here is derived from an EMBL/GenBank/DDBJ whole genome shotgun (WGS) entry which is preliminary data.</text>
</comment>
<keyword evidence="4 5" id="KW-0408">Iron</keyword>
<sequence length="391" mass="41893">MQPFAGGAPARPARGNRGKGWDMDIRGIDHIELYVGDARQAAFYFGNAVGMRLCGQGGPETGLTGQRSLLLRHAGVRLLLTSGLTADHPAAAYVRRHGDGIAVVAMEVDDAAGAYSELLARGATGGTPPTTVTSADAEVVVAEVDGFADVRHRLVERRRGGPDFLPGLAELPPVDDTAENLLAEIDHLAVCVPPGQLAETVRGYREVFGFAEIFHEYVEVDGQAMNSTVVQSRSGRVTLVLLEPDTTRRAGQIDAFLTQHAGAGVQHLGLRTDDIVEAVTALRQRGVGFARTPAAYYDDLETRVGRVDGSLDRLRELGVLVDRDHDGQLLQIFTESMHVRRTLFLELIERRGARTFGSGNIKALYEAKERELAVAGALPAVSAATGQEVTA</sequence>
<dbReference type="PANTHER" id="PTHR11959">
    <property type="entry name" value="4-HYDROXYPHENYLPYRUVATE DIOXYGENASE"/>
    <property type="match status" value="1"/>
</dbReference>
<feature type="domain" description="VOC" evidence="6">
    <location>
        <begin position="184"/>
        <end position="335"/>
    </location>
</feature>
<organism evidence="7 8">
    <name type="scientific">Salinispora arenicola</name>
    <dbReference type="NCBI Taxonomy" id="168697"/>
    <lineage>
        <taxon>Bacteria</taxon>
        <taxon>Bacillati</taxon>
        <taxon>Actinomycetota</taxon>
        <taxon>Actinomycetes</taxon>
        <taxon>Micromonosporales</taxon>
        <taxon>Micromonosporaceae</taxon>
        <taxon>Salinispora</taxon>
    </lineage>
</organism>
<reference evidence="7 8" key="1">
    <citation type="submission" date="2019-06" db="EMBL/GenBank/DDBJ databases">
        <title>Sequencing the genomes of 1000 actinobacteria strains.</title>
        <authorList>
            <person name="Klenk H.-P."/>
        </authorList>
    </citation>
    <scope>NUCLEOTIDE SEQUENCE [LARGE SCALE GENOMIC DNA]</scope>
    <source>
        <strain evidence="7 8">DSM 44819</strain>
    </source>
</reference>
<dbReference type="InterPro" id="IPR004360">
    <property type="entry name" value="Glyas_Fos-R_dOase_dom"/>
</dbReference>
<dbReference type="EMBL" id="VFOL01000001">
    <property type="protein sequence ID" value="TQL38492.1"/>
    <property type="molecule type" value="Genomic_DNA"/>
</dbReference>
<dbReference type="InterPro" id="IPR037523">
    <property type="entry name" value="VOC_core"/>
</dbReference>
<evidence type="ECO:0000256" key="5">
    <source>
        <dbReference type="PIRSR" id="PIRSR009283-1"/>
    </source>
</evidence>
<dbReference type="PROSITE" id="PS51819">
    <property type="entry name" value="VOC"/>
    <property type="match status" value="2"/>
</dbReference>
<dbReference type="NCBIfam" id="TIGR01263">
    <property type="entry name" value="4HPPD"/>
    <property type="match status" value="1"/>
</dbReference>
<accession>A0A542XRP5</accession>
<evidence type="ECO:0000256" key="1">
    <source>
        <dbReference type="ARBA" id="ARBA00005877"/>
    </source>
</evidence>
<proteinExistence type="inferred from homology"/>
<dbReference type="CDD" id="cd08342">
    <property type="entry name" value="HPPD_N_like"/>
    <property type="match status" value="1"/>
</dbReference>
<dbReference type="CDD" id="cd07250">
    <property type="entry name" value="HPPD_C_like"/>
    <property type="match status" value="1"/>
</dbReference>
<dbReference type="Proteomes" id="UP000315983">
    <property type="component" value="Unassembled WGS sequence"/>
</dbReference>
<evidence type="ECO:0000256" key="4">
    <source>
        <dbReference type="ARBA" id="ARBA00023004"/>
    </source>
</evidence>
<evidence type="ECO:0000256" key="2">
    <source>
        <dbReference type="ARBA" id="ARBA00022723"/>
    </source>
</evidence>
<dbReference type="SUPFAM" id="SSF54593">
    <property type="entry name" value="Glyoxalase/Bleomycin resistance protein/Dihydroxybiphenyl dioxygenase"/>
    <property type="match status" value="1"/>
</dbReference>
<comment type="cofactor">
    <cofactor evidence="5">
        <name>Fe cation</name>
        <dbReference type="ChEBI" id="CHEBI:24875"/>
    </cofactor>
    <text evidence="5">Binds 1 Fe cation per subunit.</text>
</comment>
<dbReference type="InterPro" id="IPR041735">
    <property type="entry name" value="4OHPhenylPyrv_dOase_C"/>
</dbReference>
<protein>
    <submittedName>
        <fullName evidence="7">4-hydroxymandelate synthase</fullName>
    </submittedName>
</protein>
<dbReference type="Gene3D" id="3.10.180.10">
    <property type="entry name" value="2,3-Dihydroxybiphenyl 1,2-Dioxygenase, domain 1"/>
    <property type="match status" value="2"/>
</dbReference>
<dbReference type="InterPro" id="IPR041736">
    <property type="entry name" value="4OHPhenylPyrv_dOase_N"/>
</dbReference>
<name>A0A542XRP5_SALAC</name>
<keyword evidence="2 5" id="KW-0479">Metal-binding</keyword>
<feature type="binding site" evidence="5">
    <location>
        <position position="346"/>
    </location>
    <ligand>
        <name>Fe cation</name>
        <dbReference type="ChEBI" id="CHEBI:24875"/>
    </ligand>
</feature>
<feature type="binding site" evidence="5">
    <location>
        <position position="267"/>
    </location>
    <ligand>
        <name>Fe cation</name>
        <dbReference type="ChEBI" id="CHEBI:24875"/>
    </ligand>
</feature>
<evidence type="ECO:0000313" key="8">
    <source>
        <dbReference type="Proteomes" id="UP000315983"/>
    </source>
</evidence>
<evidence type="ECO:0000259" key="6">
    <source>
        <dbReference type="PROSITE" id="PS51819"/>
    </source>
</evidence>
<dbReference type="InterPro" id="IPR005956">
    <property type="entry name" value="4OHPhenylPyrv_dOase"/>
</dbReference>
<dbReference type="GO" id="GO:0003868">
    <property type="term" value="F:4-hydroxyphenylpyruvate dioxygenase activity"/>
    <property type="evidence" value="ECO:0007669"/>
    <property type="project" value="InterPro"/>
</dbReference>
<dbReference type="InterPro" id="IPR029068">
    <property type="entry name" value="Glyas_Bleomycin-R_OHBP_Dase"/>
</dbReference>
<gene>
    <name evidence="7" type="ORF">FB564_3692</name>
</gene>